<feature type="domain" description="Core Histone H2A/H2B/H3" evidence="3">
    <location>
        <begin position="78"/>
        <end position="130"/>
    </location>
</feature>
<protein>
    <recommendedName>
        <fullName evidence="3">Core Histone H2A/H2B/H3 domain-containing protein</fullName>
    </recommendedName>
</protein>
<dbReference type="InterPro" id="IPR007125">
    <property type="entry name" value="H2A/H2B/H3"/>
</dbReference>
<dbReference type="PANTHER" id="PTHR11426">
    <property type="entry name" value="HISTONE H3"/>
    <property type="match status" value="1"/>
</dbReference>
<dbReference type="SUPFAM" id="SSF47113">
    <property type="entry name" value="Histone-fold"/>
    <property type="match status" value="1"/>
</dbReference>
<feature type="compositionally biased region" description="Basic residues" evidence="2">
    <location>
        <begin position="39"/>
        <end position="53"/>
    </location>
</feature>
<accession>A0ABM1Z1R9</accession>
<name>A0ABM1Z1R9_AEDAL</name>
<proteinExistence type="inferred from homology"/>
<evidence type="ECO:0000259" key="3">
    <source>
        <dbReference type="Pfam" id="PF00125"/>
    </source>
</evidence>
<dbReference type="Pfam" id="PF00125">
    <property type="entry name" value="Histone"/>
    <property type="match status" value="1"/>
</dbReference>
<keyword evidence="5" id="KW-1185">Reference proteome</keyword>
<dbReference type="RefSeq" id="XP_062714027.1">
    <property type="nucleotide sequence ID" value="XM_062858043.1"/>
</dbReference>
<evidence type="ECO:0000313" key="4">
    <source>
        <dbReference type="EnsemblMetazoa" id="AALFPA23_014154.P20567"/>
    </source>
</evidence>
<dbReference type="EnsemblMetazoa" id="AALFPA23_014154.R20567">
    <property type="protein sequence ID" value="AALFPA23_014154.P20567"/>
    <property type="gene ID" value="AALFPA23_014154"/>
</dbReference>
<reference evidence="5" key="1">
    <citation type="journal article" date="2015" name="Proc. Natl. Acad. Sci. U.S.A.">
        <title>Genome sequence of the Asian Tiger mosquito, Aedes albopictus, reveals insights into its biology, genetics, and evolution.</title>
        <authorList>
            <person name="Chen X.G."/>
            <person name="Jiang X."/>
            <person name="Gu J."/>
            <person name="Xu M."/>
            <person name="Wu Y."/>
            <person name="Deng Y."/>
            <person name="Zhang C."/>
            <person name="Bonizzoni M."/>
            <person name="Dermauw W."/>
            <person name="Vontas J."/>
            <person name="Armbruster P."/>
            <person name="Huang X."/>
            <person name="Yang Y."/>
            <person name="Zhang H."/>
            <person name="He W."/>
            <person name="Peng H."/>
            <person name="Liu Y."/>
            <person name="Wu K."/>
            <person name="Chen J."/>
            <person name="Lirakis M."/>
            <person name="Topalis P."/>
            <person name="Van Leeuwen T."/>
            <person name="Hall A.B."/>
            <person name="Jiang X."/>
            <person name="Thorpe C."/>
            <person name="Mueller R.L."/>
            <person name="Sun C."/>
            <person name="Waterhouse R.M."/>
            <person name="Yan G."/>
            <person name="Tu Z.J."/>
            <person name="Fang X."/>
            <person name="James A.A."/>
        </authorList>
    </citation>
    <scope>NUCLEOTIDE SEQUENCE [LARGE SCALE GENOMIC DNA]</scope>
    <source>
        <strain evidence="5">Foshan</strain>
    </source>
</reference>
<evidence type="ECO:0000313" key="5">
    <source>
        <dbReference type="Proteomes" id="UP000069940"/>
    </source>
</evidence>
<dbReference type="GeneID" id="134290834"/>
<feature type="region of interest" description="Disordered" evidence="2">
    <location>
        <begin position="39"/>
        <end position="62"/>
    </location>
</feature>
<comment type="similarity">
    <text evidence="1">Belongs to the histone H3 family.</text>
</comment>
<dbReference type="Gene3D" id="1.10.20.10">
    <property type="entry name" value="Histone, subunit A"/>
    <property type="match status" value="1"/>
</dbReference>
<organism evidence="4 5">
    <name type="scientific">Aedes albopictus</name>
    <name type="common">Asian tiger mosquito</name>
    <name type="synonym">Stegomyia albopicta</name>
    <dbReference type="NCBI Taxonomy" id="7160"/>
    <lineage>
        <taxon>Eukaryota</taxon>
        <taxon>Metazoa</taxon>
        <taxon>Ecdysozoa</taxon>
        <taxon>Arthropoda</taxon>
        <taxon>Hexapoda</taxon>
        <taxon>Insecta</taxon>
        <taxon>Pterygota</taxon>
        <taxon>Neoptera</taxon>
        <taxon>Endopterygota</taxon>
        <taxon>Diptera</taxon>
        <taxon>Nematocera</taxon>
        <taxon>Culicoidea</taxon>
        <taxon>Culicidae</taxon>
        <taxon>Culicinae</taxon>
        <taxon>Aedini</taxon>
        <taxon>Aedes</taxon>
        <taxon>Stegomyia</taxon>
    </lineage>
</organism>
<dbReference type="Proteomes" id="UP000069940">
    <property type="component" value="Unassembled WGS sequence"/>
</dbReference>
<dbReference type="SMART" id="SM00428">
    <property type="entry name" value="H3"/>
    <property type="match status" value="1"/>
</dbReference>
<evidence type="ECO:0000256" key="1">
    <source>
        <dbReference type="ARBA" id="ARBA00010343"/>
    </source>
</evidence>
<evidence type="ECO:0000256" key="2">
    <source>
        <dbReference type="SAM" id="MobiDB-lite"/>
    </source>
</evidence>
<dbReference type="PRINTS" id="PR00622">
    <property type="entry name" value="HISTONEH3"/>
</dbReference>
<reference evidence="4" key="2">
    <citation type="submission" date="2025-05" db="UniProtKB">
        <authorList>
            <consortium name="EnsemblMetazoa"/>
        </authorList>
    </citation>
    <scope>IDENTIFICATION</scope>
    <source>
        <strain evidence="4">Foshan</strain>
    </source>
</reference>
<dbReference type="InterPro" id="IPR000164">
    <property type="entry name" value="Histone_H3/CENP-A"/>
</dbReference>
<dbReference type="InterPro" id="IPR009072">
    <property type="entry name" value="Histone-fold"/>
</dbReference>
<sequence length="135" mass="15249">MSLNFARWFENGALKEECFFFWLVFVCCRGGRCFNRHKGGKAPSKHLTTKAARKSVPSTDGVKKPHCYRPGTARGTDFKMDLCFQSATVAALQEASDTYLFGLLEDTNLCATNTKHGTIMSKDIQLTRRIRCERT</sequence>